<accession>A0A0D7AGS1</accession>
<dbReference type="Pfam" id="PF04082">
    <property type="entry name" value="Fungal_trans"/>
    <property type="match status" value="1"/>
</dbReference>
<proteinExistence type="predicted"/>
<dbReference type="GO" id="GO:0006351">
    <property type="term" value="P:DNA-templated transcription"/>
    <property type="evidence" value="ECO:0007669"/>
    <property type="project" value="InterPro"/>
</dbReference>
<evidence type="ECO:0000256" key="3">
    <source>
        <dbReference type="ARBA" id="ARBA00023242"/>
    </source>
</evidence>
<sequence length="703" mass="79182">TMQDIGSHIHTFPHISEQEKTDVKRTKGQISCAECRRLKLKCDRKIPCSTCSRRNCASICPTGEPYIVRYNRPGKAEDIRLLRKIDAMSARIRQLEDAIAIYHNGNSHECHPLLAPQLLNIKSVSGPGVNLDSPSQGREPATAFGTLTIGERGESMYHGPSAGAEVCPVFGSDSQHSHNYFQVSRSIATLSNSFPFYSGTQWVTEASLDLVYQHLPDGSRASTLVETFSQQAFNGFVPLSREELVAAIIKPVYQAYQERCKPEPGYEALDVVTPHKLASMFFSFSLGALVDLTIPPDSDEADMYYHLGRACMSLSSVFDSSEYDTVQALVLMALCHAHGGRRFGIQGTWTILSLACKIAQGVNRESPRWHLDARILQRRRTLFWSLFSLDLYFSSSLGRPPSIQLKYVDCLLPKPGDNGFMHPWCWEFFRTIYSQVMDLTMSSEEVEYQTVLELDRRIRESMPPAEFSQHYTGDSSERTDKMPSQYSQARFANQLRAITLLHLHKLYFTQALLRDSHDPLSSPYSPSFLASYRCASALIRLSMQHATQFPELYFRFWMVWSNVFLSAIVVGSVVLWAPKSMMAPMAYADFEVALSLFQQGARDSRRARAAMAIVSRMKVKIDEVYLSAEGNQTLDPKVDAHELEVLAGHTKVVVSKTLSRKHRRPKQRSSSFSSRSSDQSIPCSPSYPADDRRESCERPPVTP</sequence>
<evidence type="ECO:0000256" key="2">
    <source>
        <dbReference type="ARBA" id="ARBA00022723"/>
    </source>
</evidence>
<keyword evidence="5" id="KW-1133">Transmembrane helix</keyword>
<evidence type="ECO:0000256" key="4">
    <source>
        <dbReference type="SAM" id="MobiDB-lite"/>
    </source>
</evidence>
<dbReference type="GO" id="GO:0003677">
    <property type="term" value="F:DNA binding"/>
    <property type="evidence" value="ECO:0007669"/>
    <property type="project" value="InterPro"/>
</dbReference>
<dbReference type="InterPro" id="IPR001138">
    <property type="entry name" value="Zn2Cys6_DnaBD"/>
</dbReference>
<evidence type="ECO:0000313" key="7">
    <source>
        <dbReference type="EMBL" id="KIY49091.1"/>
    </source>
</evidence>
<protein>
    <recommendedName>
        <fullName evidence="6">Zn(2)-C6 fungal-type domain-containing protein</fullName>
    </recommendedName>
</protein>
<organism evidence="7 8">
    <name type="scientific">Fistulina hepatica ATCC 64428</name>
    <dbReference type="NCBI Taxonomy" id="1128425"/>
    <lineage>
        <taxon>Eukaryota</taxon>
        <taxon>Fungi</taxon>
        <taxon>Dikarya</taxon>
        <taxon>Basidiomycota</taxon>
        <taxon>Agaricomycotina</taxon>
        <taxon>Agaricomycetes</taxon>
        <taxon>Agaricomycetidae</taxon>
        <taxon>Agaricales</taxon>
        <taxon>Fistulinaceae</taxon>
        <taxon>Fistulina</taxon>
    </lineage>
</organism>
<feature type="non-terminal residue" evidence="7">
    <location>
        <position position="1"/>
    </location>
</feature>
<comment type="subcellular location">
    <subcellularLocation>
        <location evidence="1">Nucleus</location>
    </subcellularLocation>
</comment>
<feature type="domain" description="Zn(2)-C6 fungal-type" evidence="6">
    <location>
        <begin position="31"/>
        <end position="60"/>
    </location>
</feature>
<feature type="non-terminal residue" evidence="7">
    <location>
        <position position="703"/>
    </location>
</feature>
<dbReference type="CDD" id="cd12148">
    <property type="entry name" value="fungal_TF_MHR"/>
    <property type="match status" value="1"/>
</dbReference>
<dbReference type="PROSITE" id="PS00463">
    <property type="entry name" value="ZN2_CY6_FUNGAL_1"/>
    <property type="match status" value="1"/>
</dbReference>
<dbReference type="SMART" id="SM00066">
    <property type="entry name" value="GAL4"/>
    <property type="match status" value="1"/>
</dbReference>
<dbReference type="EMBL" id="KN881727">
    <property type="protein sequence ID" value="KIY49091.1"/>
    <property type="molecule type" value="Genomic_DNA"/>
</dbReference>
<dbReference type="SUPFAM" id="SSF57701">
    <property type="entry name" value="Zn2/Cys6 DNA-binding domain"/>
    <property type="match status" value="1"/>
</dbReference>
<dbReference type="PANTHER" id="PTHR31001">
    <property type="entry name" value="UNCHARACTERIZED TRANSCRIPTIONAL REGULATORY PROTEIN"/>
    <property type="match status" value="1"/>
</dbReference>
<dbReference type="PANTHER" id="PTHR31001:SF56">
    <property type="entry name" value="ZN(2)-C6 FUNGAL-TYPE DOMAIN-CONTAINING PROTEIN"/>
    <property type="match status" value="1"/>
</dbReference>
<dbReference type="PROSITE" id="PS50048">
    <property type="entry name" value="ZN2_CY6_FUNGAL_2"/>
    <property type="match status" value="1"/>
</dbReference>
<dbReference type="Proteomes" id="UP000054144">
    <property type="component" value="Unassembled WGS sequence"/>
</dbReference>
<keyword evidence="5" id="KW-0472">Membrane</keyword>
<keyword evidence="8" id="KW-1185">Reference proteome</keyword>
<keyword evidence="3" id="KW-0539">Nucleus</keyword>
<feature type="transmembrane region" description="Helical" evidence="5">
    <location>
        <begin position="552"/>
        <end position="577"/>
    </location>
</feature>
<dbReference type="Gene3D" id="4.10.240.10">
    <property type="entry name" value="Zn(2)-C6 fungal-type DNA-binding domain"/>
    <property type="match status" value="1"/>
</dbReference>
<dbReference type="SMART" id="SM00906">
    <property type="entry name" value="Fungal_trans"/>
    <property type="match status" value="1"/>
</dbReference>
<keyword evidence="5" id="KW-0812">Transmembrane</keyword>
<evidence type="ECO:0000259" key="6">
    <source>
        <dbReference type="PROSITE" id="PS50048"/>
    </source>
</evidence>
<dbReference type="GO" id="GO:0000981">
    <property type="term" value="F:DNA-binding transcription factor activity, RNA polymerase II-specific"/>
    <property type="evidence" value="ECO:0007669"/>
    <property type="project" value="InterPro"/>
</dbReference>
<dbReference type="GO" id="GO:0008270">
    <property type="term" value="F:zinc ion binding"/>
    <property type="evidence" value="ECO:0007669"/>
    <property type="project" value="InterPro"/>
</dbReference>
<dbReference type="OrthoDB" id="424974at2759"/>
<dbReference type="InterPro" id="IPR007219">
    <property type="entry name" value="XnlR_reg_dom"/>
</dbReference>
<reference evidence="7 8" key="1">
    <citation type="journal article" date="2015" name="Fungal Genet. Biol.">
        <title>Evolution of novel wood decay mechanisms in Agaricales revealed by the genome sequences of Fistulina hepatica and Cylindrobasidium torrendii.</title>
        <authorList>
            <person name="Floudas D."/>
            <person name="Held B.W."/>
            <person name="Riley R."/>
            <person name="Nagy L.G."/>
            <person name="Koehler G."/>
            <person name="Ransdell A.S."/>
            <person name="Younus H."/>
            <person name="Chow J."/>
            <person name="Chiniquy J."/>
            <person name="Lipzen A."/>
            <person name="Tritt A."/>
            <person name="Sun H."/>
            <person name="Haridas S."/>
            <person name="LaButti K."/>
            <person name="Ohm R.A."/>
            <person name="Kues U."/>
            <person name="Blanchette R.A."/>
            <person name="Grigoriev I.V."/>
            <person name="Minto R.E."/>
            <person name="Hibbett D.S."/>
        </authorList>
    </citation>
    <scope>NUCLEOTIDE SEQUENCE [LARGE SCALE GENOMIC DNA]</scope>
    <source>
        <strain evidence="7 8">ATCC 64428</strain>
    </source>
</reference>
<gene>
    <name evidence="7" type="ORF">FISHEDRAFT_13948</name>
</gene>
<feature type="compositionally biased region" description="Basic residues" evidence="4">
    <location>
        <begin position="658"/>
        <end position="667"/>
    </location>
</feature>
<dbReference type="AlphaFoldDB" id="A0A0D7AGS1"/>
<evidence type="ECO:0000256" key="1">
    <source>
        <dbReference type="ARBA" id="ARBA00004123"/>
    </source>
</evidence>
<feature type="compositionally biased region" description="Low complexity" evidence="4">
    <location>
        <begin position="668"/>
        <end position="680"/>
    </location>
</feature>
<dbReference type="InterPro" id="IPR050613">
    <property type="entry name" value="Sec_Metabolite_Reg"/>
</dbReference>
<feature type="region of interest" description="Disordered" evidence="4">
    <location>
        <begin position="656"/>
        <end position="703"/>
    </location>
</feature>
<evidence type="ECO:0000256" key="5">
    <source>
        <dbReference type="SAM" id="Phobius"/>
    </source>
</evidence>
<keyword evidence="2" id="KW-0479">Metal-binding</keyword>
<name>A0A0D7AGS1_9AGAR</name>
<dbReference type="Pfam" id="PF00172">
    <property type="entry name" value="Zn_clus"/>
    <property type="match status" value="1"/>
</dbReference>
<evidence type="ECO:0000313" key="8">
    <source>
        <dbReference type="Proteomes" id="UP000054144"/>
    </source>
</evidence>
<dbReference type="CDD" id="cd00067">
    <property type="entry name" value="GAL4"/>
    <property type="match status" value="1"/>
</dbReference>
<dbReference type="GO" id="GO:0005634">
    <property type="term" value="C:nucleus"/>
    <property type="evidence" value="ECO:0007669"/>
    <property type="project" value="UniProtKB-SubCell"/>
</dbReference>
<dbReference type="InterPro" id="IPR036864">
    <property type="entry name" value="Zn2-C6_fun-type_DNA-bd_sf"/>
</dbReference>